<accession>A0A6A6L692</accession>
<protein>
    <submittedName>
        <fullName evidence="1">Uncharacterized protein</fullName>
    </submittedName>
</protein>
<dbReference type="InterPro" id="IPR053198">
    <property type="entry name" value="Gynoecium_Dev_Regulator"/>
</dbReference>
<gene>
    <name evidence="1" type="ORF">GH714_040499</name>
</gene>
<proteinExistence type="predicted"/>
<dbReference type="EMBL" id="JAAGAX010000013">
    <property type="protein sequence ID" value="KAF2296514.1"/>
    <property type="molecule type" value="Genomic_DNA"/>
</dbReference>
<reference evidence="1 2" key="1">
    <citation type="journal article" date="2020" name="Mol. Plant">
        <title>The Chromosome-Based Rubber Tree Genome Provides New Insights into Spurge Genome Evolution and Rubber Biosynthesis.</title>
        <authorList>
            <person name="Liu J."/>
            <person name="Shi C."/>
            <person name="Shi C.C."/>
            <person name="Li W."/>
            <person name="Zhang Q.J."/>
            <person name="Zhang Y."/>
            <person name="Li K."/>
            <person name="Lu H.F."/>
            <person name="Shi C."/>
            <person name="Zhu S.T."/>
            <person name="Xiao Z.Y."/>
            <person name="Nan H."/>
            <person name="Yue Y."/>
            <person name="Zhu X.G."/>
            <person name="Wu Y."/>
            <person name="Hong X.N."/>
            <person name="Fan G.Y."/>
            <person name="Tong Y."/>
            <person name="Zhang D."/>
            <person name="Mao C.L."/>
            <person name="Liu Y.L."/>
            <person name="Hao S.J."/>
            <person name="Liu W.Q."/>
            <person name="Lv M.Q."/>
            <person name="Zhang H.B."/>
            <person name="Liu Y."/>
            <person name="Hu-Tang G.R."/>
            <person name="Wang J.P."/>
            <person name="Wang J.H."/>
            <person name="Sun Y.H."/>
            <person name="Ni S.B."/>
            <person name="Chen W.B."/>
            <person name="Zhang X.C."/>
            <person name="Jiao Y.N."/>
            <person name="Eichler E.E."/>
            <person name="Li G.H."/>
            <person name="Liu X."/>
            <person name="Gao L.Z."/>
        </authorList>
    </citation>
    <scope>NUCLEOTIDE SEQUENCE [LARGE SCALE GENOMIC DNA]</scope>
    <source>
        <strain evidence="2">cv. GT1</strain>
        <tissue evidence="1">Leaf</tissue>
    </source>
</reference>
<dbReference type="PANTHER" id="PTHR31066">
    <property type="entry name" value="OS05G0427100 PROTEIN-RELATED"/>
    <property type="match status" value="1"/>
</dbReference>
<dbReference type="Proteomes" id="UP000467840">
    <property type="component" value="Chromosome 7"/>
</dbReference>
<organism evidence="1 2">
    <name type="scientific">Hevea brasiliensis</name>
    <name type="common">Para rubber tree</name>
    <name type="synonym">Siphonia brasiliensis</name>
    <dbReference type="NCBI Taxonomy" id="3981"/>
    <lineage>
        <taxon>Eukaryota</taxon>
        <taxon>Viridiplantae</taxon>
        <taxon>Streptophyta</taxon>
        <taxon>Embryophyta</taxon>
        <taxon>Tracheophyta</taxon>
        <taxon>Spermatophyta</taxon>
        <taxon>Magnoliopsida</taxon>
        <taxon>eudicotyledons</taxon>
        <taxon>Gunneridae</taxon>
        <taxon>Pentapetalae</taxon>
        <taxon>rosids</taxon>
        <taxon>fabids</taxon>
        <taxon>Malpighiales</taxon>
        <taxon>Euphorbiaceae</taxon>
        <taxon>Crotonoideae</taxon>
        <taxon>Micrandreae</taxon>
        <taxon>Hevea</taxon>
    </lineage>
</organism>
<name>A0A6A6L692_HEVBR</name>
<evidence type="ECO:0000313" key="1">
    <source>
        <dbReference type="EMBL" id="KAF2296514.1"/>
    </source>
</evidence>
<dbReference type="PANTHER" id="PTHR31066:SF100">
    <property type="entry name" value="PB1 DOMAIN-CONTAINING PROTEIN"/>
    <property type="match status" value="1"/>
</dbReference>
<evidence type="ECO:0000313" key="2">
    <source>
        <dbReference type="Proteomes" id="UP000467840"/>
    </source>
</evidence>
<sequence>MENYTIIHTQIPATLLLDPVKLSSRTLRRGRTNPSSRLRIVKLSLCAAMVARSTLVLMIISSHIGGETKILAVDRNIKFSIMIGKLAALCGDTDISFKYQLPGSKSERDRFVEALNSGPSHVPETNKPAPNNVDFLFGLDKGVPPPPAPESA</sequence>
<dbReference type="AlphaFoldDB" id="A0A6A6L692"/>
<comment type="caution">
    <text evidence="1">The sequence shown here is derived from an EMBL/GenBank/DDBJ whole genome shotgun (WGS) entry which is preliminary data.</text>
</comment>
<keyword evidence="2" id="KW-1185">Reference proteome</keyword>